<dbReference type="PANTHER" id="PTHR37323:SF1">
    <property type="entry name" value="L-ORNITHINE N(ALPHA)-ACYLTRANSFERASE"/>
    <property type="match status" value="1"/>
</dbReference>
<dbReference type="PANTHER" id="PTHR37323">
    <property type="entry name" value="GCN5-RELATED N-ACETYLTRANSFERASE"/>
    <property type="match status" value="1"/>
</dbReference>
<keyword evidence="3" id="KW-0808">Transferase</keyword>
<dbReference type="EMBL" id="BAAADE010000001">
    <property type="protein sequence ID" value="GAA0595290.1"/>
    <property type="molecule type" value="Genomic_DNA"/>
</dbReference>
<evidence type="ECO:0000256" key="9">
    <source>
        <dbReference type="ARBA" id="ARBA00045724"/>
    </source>
</evidence>
<evidence type="ECO:0000256" key="10">
    <source>
        <dbReference type="ARBA" id="ARBA00047785"/>
    </source>
</evidence>
<dbReference type="InterPro" id="IPR016181">
    <property type="entry name" value="Acyl_CoA_acyltransferase"/>
</dbReference>
<evidence type="ECO:0000256" key="7">
    <source>
        <dbReference type="ARBA" id="ARBA00039058"/>
    </source>
</evidence>
<comment type="catalytic activity">
    <reaction evidence="10">
        <text>a (3R)-hydroxyacyl-[ACP] + L-ornithine = a lyso-ornithine lipid + holo-[ACP] + H(+)</text>
        <dbReference type="Rhea" id="RHEA:20633"/>
        <dbReference type="Rhea" id="RHEA-COMP:9685"/>
        <dbReference type="Rhea" id="RHEA-COMP:9945"/>
        <dbReference type="ChEBI" id="CHEBI:15378"/>
        <dbReference type="ChEBI" id="CHEBI:46911"/>
        <dbReference type="ChEBI" id="CHEBI:64479"/>
        <dbReference type="ChEBI" id="CHEBI:78827"/>
        <dbReference type="ChEBI" id="CHEBI:138482"/>
        <dbReference type="EC" id="2.3.2.30"/>
    </reaction>
    <physiologicalReaction direction="left-to-right" evidence="10">
        <dbReference type="Rhea" id="RHEA:20634"/>
    </physiologicalReaction>
</comment>
<comment type="caution">
    <text evidence="11">The sequence shown here is derived from an EMBL/GenBank/DDBJ whole genome shotgun (WGS) entry which is preliminary data.</text>
</comment>
<dbReference type="SUPFAM" id="SSF55729">
    <property type="entry name" value="Acyl-CoA N-acyltransferases (Nat)"/>
    <property type="match status" value="1"/>
</dbReference>
<keyword evidence="2" id="KW-0444">Lipid biosynthesis</keyword>
<dbReference type="EC" id="2.3.2.30" evidence="7"/>
<evidence type="ECO:0000256" key="6">
    <source>
        <dbReference type="ARBA" id="ARBA00038095"/>
    </source>
</evidence>
<comment type="pathway">
    <text evidence="1">Lipid metabolism.</text>
</comment>
<evidence type="ECO:0000256" key="4">
    <source>
        <dbReference type="ARBA" id="ARBA00023098"/>
    </source>
</evidence>
<gene>
    <name evidence="11" type="ORF">GCM10008943_08050</name>
</gene>
<sequence>MAPELGKTTQIVDNNAMTTLNSADVTPDTNTDNTSLLGRMGTLEVRIATTPEEIEAAQELRFRVFFDEMGAKKDSLQAIEQRDADRFDPVCDHLLVYDTALPGPQHKQIVGTYRLMRTDQANKAHGFYSASEYDVQRLTLSKPDMNFLELGRSCVRPEYRSKRTVELLWQGIWAYCRRHSIDVMMGCASFQGAVPMAHALCLSFLHQNARADAEWDVRALPEHYHAMDLMPAEGVNMKLALFSMPPLIKGYLRLGAMIGDGAVADESFGTTDVFIILPVSRIASRYISYYGAEADRFI</sequence>
<protein>
    <recommendedName>
        <fullName evidence="8">L-ornithine N(alpha)-acyltransferase</fullName>
        <ecNumber evidence="7">2.3.2.30</ecNumber>
    </recommendedName>
</protein>
<dbReference type="RefSeq" id="WP_374844531.1">
    <property type="nucleotide sequence ID" value="NZ_BAAADE010000001.1"/>
</dbReference>
<evidence type="ECO:0000256" key="1">
    <source>
        <dbReference type="ARBA" id="ARBA00005189"/>
    </source>
</evidence>
<name>A0ABP3QTZ5_9HYPH</name>
<keyword evidence="4" id="KW-0443">Lipid metabolism</keyword>
<comment type="function">
    <text evidence="9">Catalyzes the first step in the biosynthesis of ornithine lipids, which are phosphorus-free membrane lipids. Catalyzes the 3-hydroxyacyl-acyl carrier protein-dependent acylation of ornithine to form lyso-ornithine lipid (LOL).</text>
</comment>
<reference evidence="12" key="1">
    <citation type="journal article" date="2019" name="Int. J. Syst. Evol. Microbiol.">
        <title>The Global Catalogue of Microorganisms (GCM) 10K type strain sequencing project: providing services to taxonomists for standard genome sequencing and annotation.</title>
        <authorList>
            <consortium name="The Broad Institute Genomics Platform"/>
            <consortium name="The Broad Institute Genome Sequencing Center for Infectious Disease"/>
            <person name="Wu L."/>
            <person name="Ma J."/>
        </authorList>
    </citation>
    <scope>NUCLEOTIDE SEQUENCE [LARGE SCALE GENOMIC DNA]</scope>
    <source>
        <strain evidence="12">JCM 15115</strain>
    </source>
</reference>
<evidence type="ECO:0000256" key="8">
    <source>
        <dbReference type="ARBA" id="ARBA00039866"/>
    </source>
</evidence>
<keyword evidence="12" id="KW-1185">Reference proteome</keyword>
<evidence type="ECO:0000256" key="3">
    <source>
        <dbReference type="ARBA" id="ARBA00022679"/>
    </source>
</evidence>
<keyword evidence="5" id="KW-0012">Acyltransferase</keyword>
<dbReference type="Gene3D" id="3.40.630.30">
    <property type="match status" value="1"/>
</dbReference>
<dbReference type="Pfam" id="PF13444">
    <property type="entry name" value="Acetyltransf_5"/>
    <property type="match status" value="1"/>
</dbReference>
<evidence type="ECO:0000313" key="11">
    <source>
        <dbReference type="EMBL" id="GAA0595290.1"/>
    </source>
</evidence>
<organism evidence="11 12">
    <name type="scientific">Paenochrobactrum glaciei</name>
    <dbReference type="NCBI Taxonomy" id="486407"/>
    <lineage>
        <taxon>Bacteria</taxon>
        <taxon>Pseudomonadati</taxon>
        <taxon>Pseudomonadota</taxon>
        <taxon>Alphaproteobacteria</taxon>
        <taxon>Hyphomicrobiales</taxon>
        <taxon>Brucellaceae</taxon>
        <taxon>Paenochrobactrum</taxon>
    </lineage>
</organism>
<proteinExistence type="inferred from homology"/>
<dbReference type="InterPro" id="IPR052351">
    <property type="entry name" value="Ornithine_N-alpha-AT"/>
</dbReference>
<comment type="similarity">
    <text evidence="6">Belongs to the acetyltransferase family. OlsB subfamily.</text>
</comment>
<dbReference type="Proteomes" id="UP001424441">
    <property type="component" value="Unassembled WGS sequence"/>
</dbReference>
<evidence type="ECO:0000256" key="2">
    <source>
        <dbReference type="ARBA" id="ARBA00022516"/>
    </source>
</evidence>
<evidence type="ECO:0000313" key="12">
    <source>
        <dbReference type="Proteomes" id="UP001424441"/>
    </source>
</evidence>
<evidence type="ECO:0000256" key="5">
    <source>
        <dbReference type="ARBA" id="ARBA00023315"/>
    </source>
</evidence>
<accession>A0ABP3QTZ5</accession>